<evidence type="ECO:0000256" key="1">
    <source>
        <dbReference type="SAM" id="MobiDB-lite"/>
    </source>
</evidence>
<name>A0A9P4PXK7_9PEZI</name>
<dbReference type="AlphaFoldDB" id="A0A9P4PXK7"/>
<feature type="non-terminal residue" evidence="3">
    <location>
        <position position="113"/>
    </location>
</feature>
<evidence type="ECO:0000313" key="4">
    <source>
        <dbReference type="Proteomes" id="UP000799441"/>
    </source>
</evidence>
<feature type="region of interest" description="Disordered" evidence="1">
    <location>
        <begin position="1"/>
        <end position="29"/>
    </location>
</feature>
<accession>A0A9P4PXK7</accession>
<protein>
    <submittedName>
        <fullName evidence="3">Uncharacterized protein</fullName>
    </submittedName>
</protein>
<proteinExistence type="predicted"/>
<evidence type="ECO:0000256" key="2">
    <source>
        <dbReference type="SAM" id="Phobius"/>
    </source>
</evidence>
<feature type="transmembrane region" description="Helical" evidence="2">
    <location>
        <begin position="56"/>
        <end position="74"/>
    </location>
</feature>
<keyword evidence="2" id="KW-1133">Transmembrane helix</keyword>
<gene>
    <name evidence="3" type="ORF">K431DRAFT_234626</name>
</gene>
<dbReference type="EMBL" id="MU003862">
    <property type="protein sequence ID" value="KAF2716793.1"/>
    <property type="molecule type" value="Genomic_DNA"/>
</dbReference>
<keyword evidence="4" id="KW-1185">Reference proteome</keyword>
<keyword evidence="2" id="KW-0472">Membrane</keyword>
<reference evidence="3" key="1">
    <citation type="journal article" date="2020" name="Stud. Mycol.">
        <title>101 Dothideomycetes genomes: a test case for predicting lifestyles and emergence of pathogens.</title>
        <authorList>
            <person name="Haridas S."/>
            <person name="Albert R."/>
            <person name="Binder M."/>
            <person name="Bloem J."/>
            <person name="Labutti K."/>
            <person name="Salamov A."/>
            <person name="Andreopoulos B."/>
            <person name="Baker S."/>
            <person name="Barry K."/>
            <person name="Bills G."/>
            <person name="Bluhm B."/>
            <person name="Cannon C."/>
            <person name="Castanera R."/>
            <person name="Culley D."/>
            <person name="Daum C."/>
            <person name="Ezra D."/>
            <person name="Gonzalez J."/>
            <person name="Henrissat B."/>
            <person name="Kuo A."/>
            <person name="Liang C."/>
            <person name="Lipzen A."/>
            <person name="Lutzoni F."/>
            <person name="Magnuson J."/>
            <person name="Mondo S."/>
            <person name="Nolan M."/>
            <person name="Ohm R."/>
            <person name="Pangilinan J."/>
            <person name="Park H.-J."/>
            <person name="Ramirez L."/>
            <person name="Alfaro M."/>
            <person name="Sun H."/>
            <person name="Tritt A."/>
            <person name="Yoshinaga Y."/>
            <person name="Zwiers L.-H."/>
            <person name="Turgeon B."/>
            <person name="Goodwin S."/>
            <person name="Spatafora J."/>
            <person name="Crous P."/>
            <person name="Grigoriev I."/>
        </authorList>
    </citation>
    <scope>NUCLEOTIDE SEQUENCE</scope>
    <source>
        <strain evidence="3">CBS 116435</strain>
    </source>
</reference>
<comment type="caution">
    <text evidence="3">The sequence shown here is derived from an EMBL/GenBank/DDBJ whole genome shotgun (WGS) entry which is preliminary data.</text>
</comment>
<sequence length="113" mass="11794">MEEEDGPPPPPPPHGKNPRSAGGGLPDGNYDIFIIPPHSSGSGFVYLPSMQPHRNSFLLGVASTLLLLGIWRLVEPPLKQAWKGLMTNGASGGVMVVACIAVGIGAWAIGKTQ</sequence>
<dbReference type="Proteomes" id="UP000799441">
    <property type="component" value="Unassembled WGS sequence"/>
</dbReference>
<dbReference type="OrthoDB" id="5421842at2759"/>
<evidence type="ECO:0000313" key="3">
    <source>
        <dbReference type="EMBL" id="KAF2716793.1"/>
    </source>
</evidence>
<organism evidence="3 4">
    <name type="scientific">Polychaeton citri CBS 116435</name>
    <dbReference type="NCBI Taxonomy" id="1314669"/>
    <lineage>
        <taxon>Eukaryota</taxon>
        <taxon>Fungi</taxon>
        <taxon>Dikarya</taxon>
        <taxon>Ascomycota</taxon>
        <taxon>Pezizomycotina</taxon>
        <taxon>Dothideomycetes</taxon>
        <taxon>Dothideomycetidae</taxon>
        <taxon>Capnodiales</taxon>
        <taxon>Capnodiaceae</taxon>
        <taxon>Polychaeton</taxon>
    </lineage>
</organism>
<feature type="transmembrane region" description="Helical" evidence="2">
    <location>
        <begin position="86"/>
        <end position="109"/>
    </location>
</feature>
<keyword evidence="2" id="KW-0812">Transmembrane</keyword>